<protein>
    <submittedName>
        <fullName evidence="2">Uncharacterized protein</fullName>
    </submittedName>
</protein>
<accession>A0ABD3AQT9</accession>
<keyword evidence="1" id="KW-0472">Membrane</keyword>
<evidence type="ECO:0000256" key="1">
    <source>
        <dbReference type="SAM" id="Phobius"/>
    </source>
</evidence>
<name>A0ABD3AQT9_9GENT</name>
<dbReference type="EMBL" id="JBJUIK010000003">
    <property type="protein sequence ID" value="KAL3533525.1"/>
    <property type="molecule type" value="Genomic_DNA"/>
</dbReference>
<keyword evidence="1" id="KW-1133">Transmembrane helix</keyword>
<dbReference type="PROSITE" id="PS51257">
    <property type="entry name" value="PROKAR_LIPOPROTEIN"/>
    <property type="match status" value="1"/>
</dbReference>
<sequence length="179" mass="20115">MTKPVSPTLANSYFLVLPCLMIGSSCFIGYETIRAFCRISLVARPYAGACVSCPRGRQKMYTMNGDLLYQGDMLQAAEDQPLHKQYMILSSLRLPVSFQYKLVYLSDRAGKSQVLNDLRRSFSQSLSLLSFFDYDLEVEQNMLACIAEFEIPYEEFVKEGSKDQGVASQKKGPSYCSGC</sequence>
<keyword evidence="3" id="KW-1185">Reference proteome</keyword>
<evidence type="ECO:0000313" key="2">
    <source>
        <dbReference type="EMBL" id="KAL3533525.1"/>
    </source>
</evidence>
<dbReference type="Proteomes" id="UP001630127">
    <property type="component" value="Unassembled WGS sequence"/>
</dbReference>
<reference evidence="2 3" key="1">
    <citation type="submission" date="2024-11" db="EMBL/GenBank/DDBJ databases">
        <title>A near-complete genome assembly of Cinchona calisaya.</title>
        <authorList>
            <person name="Lian D.C."/>
            <person name="Zhao X.W."/>
            <person name="Wei L."/>
        </authorList>
    </citation>
    <scope>NUCLEOTIDE SEQUENCE [LARGE SCALE GENOMIC DNA]</scope>
    <source>
        <tissue evidence="2">Nenye</tissue>
    </source>
</reference>
<dbReference type="AlphaFoldDB" id="A0ABD3AQT9"/>
<organism evidence="2 3">
    <name type="scientific">Cinchona calisaya</name>
    <dbReference type="NCBI Taxonomy" id="153742"/>
    <lineage>
        <taxon>Eukaryota</taxon>
        <taxon>Viridiplantae</taxon>
        <taxon>Streptophyta</taxon>
        <taxon>Embryophyta</taxon>
        <taxon>Tracheophyta</taxon>
        <taxon>Spermatophyta</taxon>
        <taxon>Magnoliopsida</taxon>
        <taxon>eudicotyledons</taxon>
        <taxon>Gunneridae</taxon>
        <taxon>Pentapetalae</taxon>
        <taxon>asterids</taxon>
        <taxon>lamiids</taxon>
        <taxon>Gentianales</taxon>
        <taxon>Rubiaceae</taxon>
        <taxon>Cinchonoideae</taxon>
        <taxon>Cinchoneae</taxon>
        <taxon>Cinchona</taxon>
    </lineage>
</organism>
<gene>
    <name evidence="2" type="ORF">ACH5RR_007046</name>
</gene>
<keyword evidence="1" id="KW-0812">Transmembrane</keyword>
<proteinExistence type="predicted"/>
<comment type="caution">
    <text evidence="2">The sequence shown here is derived from an EMBL/GenBank/DDBJ whole genome shotgun (WGS) entry which is preliminary data.</text>
</comment>
<feature type="transmembrane region" description="Helical" evidence="1">
    <location>
        <begin position="12"/>
        <end position="30"/>
    </location>
</feature>
<evidence type="ECO:0000313" key="3">
    <source>
        <dbReference type="Proteomes" id="UP001630127"/>
    </source>
</evidence>